<gene>
    <name evidence="1" type="ORF">FKZ61_14025</name>
</gene>
<dbReference type="AlphaFoldDB" id="A0A540VEA1"/>
<keyword evidence="2" id="KW-1185">Reference proteome</keyword>
<proteinExistence type="predicted"/>
<protein>
    <submittedName>
        <fullName evidence="1">Uncharacterized protein</fullName>
    </submittedName>
</protein>
<organism evidence="1 2">
    <name type="scientific">Litorilinea aerophila</name>
    <dbReference type="NCBI Taxonomy" id="1204385"/>
    <lineage>
        <taxon>Bacteria</taxon>
        <taxon>Bacillati</taxon>
        <taxon>Chloroflexota</taxon>
        <taxon>Caldilineae</taxon>
        <taxon>Caldilineales</taxon>
        <taxon>Caldilineaceae</taxon>
        <taxon>Litorilinea</taxon>
    </lineage>
</organism>
<dbReference type="Proteomes" id="UP000317371">
    <property type="component" value="Unassembled WGS sequence"/>
</dbReference>
<dbReference type="RefSeq" id="WP_141610768.1">
    <property type="nucleotide sequence ID" value="NZ_VIGC02000017.1"/>
</dbReference>
<evidence type="ECO:0000313" key="2">
    <source>
        <dbReference type="Proteomes" id="UP000317371"/>
    </source>
</evidence>
<name>A0A540VEA1_9CHLR</name>
<evidence type="ECO:0000313" key="1">
    <source>
        <dbReference type="EMBL" id="TQE95091.1"/>
    </source>
</evidence>
<sequence length="72" mass="7913">MPTFCIRLEGHLDPDWAAWLGVAQLTHRPDGTTTLKGEVPDQAALFGLLIKIRDLGIPLIGLKRLDESNPPI</sequence>
<dbReference type="EMBL" id="VIGC01000017">
    <property type="protein sequence ID" value="TQE95091.1"/>
    <property type="molecule type" value="Genomic_DNA"/>
</dbReference>
<accession>A0A540VEA1</accession>
<comment type="caution">
    <text evidence="1">The sequence shown here is derived from an EMBL/GenBank/DDBJ whole genome shotgun (WGS) entry which is preliminary data.</text>
</comment>
<dbReference type="InParanoid" id="A0A540VEA1"/>
<dbReference type="OrthoDB" id="4828421at2"/>
<reference evidence="1 2" key="1">
    <citation type="submission" date="2019-06" db="EMBL/GenBank/DDBJ databases">
        <title>Genome sequence of Litorilinea aerophila BAA-2444.</title>
        <authorList>
            <person name="Maclea K.S."/>
            <person name="Maurais E.G."/>
            <person name="Iannazzi L.C."/>
        </authorList>
    </citation>
    <scope>NUCLEOTIDE SEQUENCE [LARGE SCALE GENOMIC DNA]</scope>
    <source>
        <strain evidence="1 2">ATCC BAA-2444</strain>
    </source>
</reference>